<evidence type="ECO:0000256" key="5">
    <source>
        <dbReference type="ARBA" id="ARBA00022490"/>
    </source>
</evidence>
<organism evidence="14 15">
    <name type="scientific">Clostridium boliviensis</name>
    <dbReference type="NCBI Taxonomy" id="318465"/>
    <lineage>
        <taxon>Bacteria</taxon>
        <taxon>Bacillati</taxon>
        <taxon>Bacillota</taxon>
        <taxon>Clostridia</taxon>
        <taxon>Eubacteriales</taxon>
        <taxon>Clostridiaceae</taxon>
        <taxon>Clostridium</taxon>
    </lineage>
</organism>
<reference evidence="14 15" key="1">
    <citation type="submission" date="2023-10" db="EMBL/GenBank/DDBJ databases">
        <title>A novel Glycoside Hydrolase 43-Like Enzyme from Clostrdium boliviensis is an Endo-xylanase, and a Candidate for Xylooligosaccharides Production from Different Xylan Substrates.</title>
        <authorList>
            <person name="Alvarez M.T."/>
            <person name="Rocabado-Villegas L.R."/>
            <person name="Salas-Veizaga D.M."/>
            <person name="Linares-Pasten J.A."/>
            <person name="Gudmundsdottir E.E."/>
            <person name="Hreggvidsson G.O."/>
            <person name="Adlercreutz P."/>
            <person name="Nordberg Karlsson E."/>
        </authorList>
    </citation>
    <scope>NUCLEOTIDE SEQUENCE [LARGE SCALE GENOMIC DNA]</scope>
    <source>
        <strain evidence="14 15">E-1</strain>
    </source>
</reference>
<dbReference type="InterPro" id="IPR036291">
    <property type="entry name" value="NAD(P)-bd_dom_sf"/>
</dbReference>
<dbReference type="PROSITE" id="PS52004">
    <property type="entry name" value="KS3_2"/>
    <property type="match status" value="5"/>
</dbReference>
<dbReference type="Gene3D" id="3.40.50.1110">
    <property type="entry name" value="SGNH hydrolase"/>
    <property type="match status" value="1"/>
</dbReference>
<evidence type="ECO:0000256" key="10">
    <source>
        <dbReference type="SAM" id="MobiDB-lite"/>
    </source>
</evidence>
<dbReference type="SUPFAM" id="SSF47336">
    <property type="entry name" value="ACP-like"/>
    <property type="match status" value="5"/>
</dbReference>
<dbReference type="Pfam" id="PF00109">
    <property type="entry name" value="ketoacyl-synt"/>
    <property type="match status" value="5"/>
</dbReference>
<dbReference type="EMBL" id="JAWONS010000329">
    <property type="protein sequence ID" value="MDW2800659.1"/>
    <property type="molecule type" value="Genomic_DNA"/>
</dbReference>
<dbReference type="InterPro" id="IPR036514">
    <property type="entry name" value="SGNH_hydro_sf"/>
</dbReference>
<feature type="domain" description="Ketosynthase family 3 (KS3)" evidence="12">
    <location>
        <begin position="5132"/>
        <end position="5554"/>
    </location>
</feature>
<dbReference type="InterPro" id="IPR013968">
    <property type="entry name" value="PKS_KR"/>
</dbReference>
<dbReference type="InterPro" id="IPR036736">
    <property type="entry name" value="ACP-like_sf"/>
</dbReference>
<dbReference type="Gene3D" id="1.10.1200.10">
    <property type="entry name" value="ACP-like"/>
    <property type="match status" value="5"/>
</dbReference>
<evidence type="ECO:0000256" key="3">
    <source>
        <dbReference type="ARBA" id="ARBA00004789"/>
    </source>
</evidence>
<evidence type="ECO:0000256" key="6">
    <source>
        <dbReference type="ARBA" id="ARBA00022553"/>
    </source>
</evidence>
<evidence type="ECO:0000256" key="9">
    <source>
        <dbReference type="PROSITE-ProRule" id="PRU01363"/>
    </source>
</evidence>
<evidence type="ECO:0000256" key="7">
    <source>
        <dbReference type="ARBA" id="ARBA00022679"/>
    </source>
</evidence>
<feature type="active site" description="Proton donor; for dehydratase activity" evidence="9">
    <location>
        <position position="3240"/>
    </location>
</feature>
<dbReference type="Pfam" id="PF05050">
    <property type="entry name" value="Methyltransf_21"/>
    <property type="match status" value="1"/>
</dbReference>
<dbReference type="RefSeq" id="WP_318066822.1">
    <property type="nucleotide sequence ID" value="NZ_JAWONS010000329.1"/>
</dbReference>
<dbReference type="Pfam" id="PF00550">
    <property type="entry name" value="PP-binding"/>
    <property type="match status" value="5"/>
</dbReference>
<dbReference type="PROSITE" id="PS52019">
    <property type="entry name" value="PKS_MFAS_DH"/>
    <property type="match status" value="2"/>
</dbReference>
<feature type="active site" description="Proton acceptor; for dehydratase activity" evidence="9">
    <location>
        <position position="1602"/>
    </location>
</feature>
<keyword evidence="5" id="KW-0963">Cytoplasm</keyword>
<keyword evidence="4" id="KW-0596">Phosphopantetheine</keyword>
<dbReference type="Gene3D" id="3.40.47.10">
    <property type="match status" value="5"/>
</dbReference>
<dbReference type="InterPro" id="IPR054514">
    <property type="entry name" value="RhiE-like_linker"/>
</dbReference>
<feature type="domain" description="Carrier" evidence="11">
    <location>
        <begin position="3826"/>
        <end position="3903"/>
    </location>
</feature>
<comment type="function">
    <text evidence="1">Involved in some intermediate steps for the synthesis of the antibiotic polyketide bacillaene which is involved in secondary metabolism.</text>
</comment>
<feature type="domain" description="PKS/mFAS DH" evidence="13">
    <location>
        <begin position="1573"/>
        <end position="1849"/>
    </location>
</feature>
<dbReference type="Pfam" id="PF14765">
    <property type="entry name" value="PS-DH"/>
    <property type="match status" value="2"/>
</dbReference>
<dbReference type="PROSITE" id="PS00606">
    <property type="entry name" value="KS3_1"/>
    <property type="match status" value="5"/>
</dbReference>
<dbReference type="NCBIfam" id="TIGR01686">
    <property type="entry name" value="FkbH"/>
    <property type="match status" value="1"/>
</dbReference>
<dbReference type="SUPFAM" id="SSF53901">
    <property type="entry name" value="Thiolase-like"/>
    <property type="match status" value="5"/>
</dbReference>
<keyword evidence="6" id="KW-0597">Phosphoprotein</keyword>
<gene>
    <name evidence="14" type="ORF">RZO55_24115</name>
</gene>
<dbReference type="InterPro" id="IPR020806">
    <property type="entry name" value="PKS_PP-bd"/>
</dbReference>
<feature type="active site" description="Proton acceptor; for dehydratase activity" evidence="9">
    <location>
        <position position="3073"/>
    </location>
</feature>
<dbReference type="NCBIfam" id="TIGR01444">
    <property type="entry name" value="fkbM_fam"/>
    <property type="match status" value="1"/>
</dbReference>
<dbReference type="Pfam" id="PF02801">
    <property type="entry name" value="Ketoacyl-synt_C"/>
    <property type="match status" value="5"/>
</dbReference>
<dbReference type="InterPro" id="IPR020841">
    <property type="entry name" value="PKS_Beta-ketoAc_synthase_dom"/>
</dbReference>
<dbReference type="Gene3D" id="1.10.1240.100">
    <property type="match status" value="5"/>
</dbReference>
<dbReference type="SUPFAM" id="SSF56784">
    <property type="entry name" value="HAD-like"/>
    <property type="match status" value="1"/>
</dbReference>
<accession>A0ABU4GSV9</accession>
<keyword evidence="7" id="KW-0808">Transferase</keyword>
<dbReference type="InterPro" id="IPR014030">
    <property type="entry name" value="Ketoacyl_synth_N"/>
</dbReference>
<dbReference type="Gene3D" id="3.10.129.110">
    <property type="entry name" value="Polyketide synthase dehydratase"/>
    <property type="match status" value="2"/>
</dbReference>
<evidence type="ECO:0000256" key="1">
    <source>
        <dbReference type="ARBA" id="ARBA00003299"/>
    </source>
</evidence>
<dbReference type="InterPro" id="IPR016039">
    <property type="entry name" value="Thiolase-like"/>
</dbReference>
<name>A0ABU4GSV9_9CLOT</name>
<keyword evidence="15" id="KW-1185">Reference proteome</keyword>
<dbReference type="SUPFAM" id="SSF53335">
    <property type="entry name" value="S-adenosyl-L-methionine-dependent methyltransferases"/>
    <property type="match status" value="1"/>
</dbReference>
<feature type="domain" description="Carrier" evidence="11">
    <location>
        <begin position="5032"/>
        <end position="5108"/>
    </location>
</feature>
<sequence>MDILNNNGIGTKPEDCEALYTLPDGTVIQCNNKYETDFLYHELYQNNVYLQHGISIKPGDCIFDVGANIGLFSLFVLKNNPDVSIYAFEPSKQLCEKIAFNTGEYQNNITILPYGLSDENRKAVFTFYPDYSILSGFKADLDEDLKTLKSGASGSEQFKNAESEFEKQMVDTIAAKKLEQKTEEYCELKTLSRVIKEQGIVQIDLLKIDAEKCEIDILKGIEDPDWEKIKQLVMELHDSKEADFINDLLTQHGFQVTMVQEEDLKSTNIVNVYAEKKQSVETAGARTIQISGNFTTEPVLEGLNFWKVKLDFAVQAKCCGYNQVFQDLLNREGPLLLNQDGTNVILIKLDEWVNGTDNLEKINDFIRALNTYHDNCPINTFLVLCPSASEKELCRQAEEMIVNAVKQLKTVSLINARDYHEDYQITNVFDPVSNEIGHIPYTFSYYHFLATLIFRRIYSACIKPLKVIAVDCDNTLWNGICSEDGAEHVNVTGAAKQLQEYLKKQIELGFLVVLCSKNNEEDVWKVFDNRPDMLLKRSDITDYEINWNPKSENITALSRRLNLGLDSFLFLDDSPLECAEVKTSCPEVLTEVWDPLVDAVSFFAHNWYLDHFEVTEGDQIRQQFYQDNAQREKLRKTSYSFQEFLEGLNLQVKTEPLAETNRPRIHQLCMRTNQFNFNTNRYSIEQLTALMTDEQAATFCVSASDRFGDYGLIGFAAVRTLPDFEVIDFLLSCRAMGRGIENQIMKQIAGLAVQLQSESVFIHFSDSGKNAPAHDFLEKIGSSYRTDGGYRFSPGQLLTLCDHYQEQEMVHSEVKPAVKSAVITADHLNSREQMLEQLFLRLCTAEKISREIEKSRLRTNQTMEMTQAVGSAVQSADYQDCIKAAFSKALGYSIKQLDENAEINQYLQADSLKIVEITSILHQTYPNIRPTILFEFRTIKEIETYIKSIDTVVLPAAQMRTEPDCIDDYADTDIAIVGINGRFPGADDLDTFWSNLEKGICSIDEISPQRWNLERYFDSRGGVGKTYSKWGGFFKEVDRFEASFFQISPKEAETMDPQQRIMLELVWGLLEDAGYTPQNADRNTGVFLGMIASDYASLTDQNILQGGEGYRNADHYQVPNRISYFFDFHGPSIAVDTACSSSGTAIHLACKSLISGETTAAVAGGINLFLHPGRYIQYSQMQVLSPDGCCRPFGDGAKGTVYGEGAAVILLKTYQRAMADKDHIYAVIKGSGINSGGKTNGFTVPNPVYQGQLISEVLEKSHIDSRSITYVETHGTGTALGDPIEIQGLTDGFSANNNAWKNRQQECAIGSLKANIGHLESCAAAASIIKVVLQMKYGYLVPSLNSKVLNPYISFKDTPFVVQQQLKEWNRLPADDGGRLSLPRRAAVSSFGAGGVNAHFILEEYTGNTDVKDENIQTNYLFIFSSTEKCKLERYLRRFIKWIDAHPADPGQIAYTLQIGRTALQKRLAVVAKSTAELISKLTCVLNGVTGISGVFTVDGNKETSQPDERFIQNMMAEKNLEALGSLWVNGAKIDWAFLYPDWHDQKISLPGYEFTGSRYWISTAIPEASVIHPMLDVNISPISGLCFKKSLYPDEEFFRDHIIDGSTILPGMSFFEFIRAALMTSVKLQPQIEYHNIVWIHPLIVSDKRDVYLKLTPKGENDHLLESLLFDPQDHTEYVKCKISWTGEAVPVTAARDISGLRQNHTGVVLKDECYRILSTSGYEYGASYQVIEQLSYNSQQVMAALCLNTAVQKDILLQPALLDGALQAVTVWDAKVNGIRKYPRVPYTVRQVSVFRPLPSRCYVIATRSADGQDLEKYDLELVDESGRKLVSIREYYPRELYQQKSSDHSDKMLVSTILKQKELPCAQTVPESKNYLVFDLDETFTALLKNKYRNLNIVLVLPGSQFSEKDSCCYQINPDHPTDYDLLVNAMEMQDFEPEVVLHFWSGKYHRLASELLGDQLSFSVYSVLSLCQKLSIKREPKDVRFLYFYGSEEDGSQPQYSAVAGMLKTILREQNRMSFKTIDCGLQYEDQQKRLAILSAELTGVPELNLSEVFYKKGVRYQKEILLQPFIPLTEVKKIHGSDDRMVVLITGGSGRLGWLFAEYFAKKQPTTIILTGRTAFSDSIRERIVKLKALGSEAVYISADISSPTETARLIADVKQRYQKINGVIHAAGIIKDALLINKRLDDFKSVIGPKIMGTICLDQALSKEELDFFVLFSSTSSLAGHLGQCDYSYANRFLDDFALYREQLCRNGERYGNTISINWPWWEDGGMGLNDASVNRLKKQYGFSGMSNQTGFSLFEYALTSDKANIGLFIADASLLQMYLTGNSPLKEESVSSGSGSSDIQMCLINDISAMISTILKLPSEQIDEQINFSQFGFDSITFTQLADCLNKKYHIDLSPADFYEYKNLKQLSMFLWDEHSQNLISFYEDHESCQSQPEPDSYSGYDDFVTAGPMAESKKNYAAVIGIGCIFPGSKNPEEFWNHLKNGDSMITAVPAERLNQYRPQWGGFLTDVDKFDAEFFGVSPREAAYMDPQQRILLETVWSTLEDAGCNPDDLAGSKTGVFIGASLKDYDELIIQSKIEADPFMAGGVNNSILANRISYVLDLHGPSEVIDTACSSSLAAIKHAAASIESGESELAIAGGINIILTPKFHQIFEKTGMLSSSGKCSTFDQQADGYVRSEGVGVLLLKPLSRAVQDRDQIYGVIKSVAENHGGRAQSLTAPNPTAQAQLIKDAYTLSQISVNSIDYLEAHGTGTRLGDPIEINGLKESFRALTADAAQPAVKTPWCGIGSVKTNIGHLEAASGAAGVIKVLLSMKHEVIPASIHFKQLNSHIHLEGSPFYIVDQPRLWPHKDNIPRRSGVSSFGFGGTNVHLILEDYIPEVMDTGYLSGEKPQLFVISAKDKERLIESVKQIYSYLNRRFQDKQQDAGALTEFTLENIAYTLQTGRKTMEKKVAFIAGSQEELLAALKKLSSGEDCCGFYDNKTKENEPFNEPDSEWKIKLQQYAARWLEGNQVSWNELHQGLAAKKISLPAYPFKKIRHWLPQQAEVIADRSFTGEEFYLTGHIIHNHKVLPGVMYIETALQTAKTAYGKKYNVIRNIIWSQMLSSSDQSFKIRTVLKEQSGQITYKILKDQHLSQNLLCCQGILSAETLNQPAVNRKSDLDRMTGSGFDQVNKEVFYNAFEIDGTGYFGGMRPVERMWHKGAEALSLIRLPEKIRDTFDDYLLHPSIMDGALQTAFGLIDGRTWSAKAPYLPFTVREIRVYQSFSSECYVYARLCDDRPGNGQDYFVCDIVITDPDGFILAEIDEYCARSLNFSDNTSSMKVSPESAGVISCTRKWKQAKLDVETESPSDTEAQQSLLMVSSRPEFWHASGFFDNGSRRWKTVDIIADLKDLKVQETALPDVVIYDFIAPPKEPQELNFQWPIIFARTVFSVTRELLLNRPIKTITNIILCPLEESLIFSAMLEEAAVSALNGFARSVEWEKSNFYFKSVKISRQVSRGKLEEILLNELPLMDYCEIKYENELRFANLTEPVENFKENELVQTGGFRINGTYLIAGGMGGVGKTVATYLARNYQASLILIGRSPEGPEQQQFLARLGQYGGRDIYIQGNLASAADMEKIKDIINQNGFQINGILNCAGNLSDQQLIYMETASCAEVIDPKIQGTINLDLMSQEMDLDFFLMYSSVSAISGNAGQTSYAFANRFLDEFAVVRERLRAAGKRSGKTIALGSPYWKDGGMAMPETAIKWLARDGGLLPAENELCLSMLEHAVVSNEHYIGFLFGYKDKLLNWLEHAVKQKSKDRLSVFENSTGTADTQWQAQFQMEFYQMIARLLQLPEGKLKPSDYFDQIGMNSLLFMEFSDEIHERFKLDVLPSAFFEFNSPEDAAAYLLKKYSDELQQWYQNKSICSEPAPVPSDRQPEDAFTGSHQTQPHNQNIQKIAVVGMAGVFPGSSTVDEFWENISEGVDCITELPAGRLKDFGYQQEADKSLNDICAAKGGYLTHIDHFDAPFFGISNKEAKFMDPQQRIFLETVWAAIEDAGYRACDLSGTQTGVYAGVANSDYYDVVLDAQTGMDAYVVTGKEHSILANRVSYLLNLHGPSEALNTACSSSLVAIDHAVRAIREGRCELAIAGGVNLLSSRSYFVSVSDAGMLSPQGRCRPFDQAADGYVRGEGCGVLILKSLEQAERDGDQIYGVILGCGVGHSGRTTSLTAPSANSQAELLVRTYREAGITPASISYLEAHGTGTKLGDPIEIEGVKMACSELCREFNTNTPPVPYIGIGSVKASIGHLESAAGVAGVIKVLLSMKHKTLPPNPQLHTINPYVQSEDSPFYFVKTKQPWIIPENLTKRRAGISSFGFGGTNAHLILEEYDEDTVKQQSDASNEPQLFVLSAKNKDRVIQYAAAIRDCISNQSSGIRFDDMIFTLQTGREAMASRFACVVNDFDQLMMKLDYFCNEGKPDGASLFKDSCESVKKTINSSRLGEMKPMEIARLWIDGFDIPWSKMPAASGRKKIHLPTYPFSPIRYWLEKRLNAGVPAKSISEAVLNHAHYYYPVWKQTKIQEMPDQYYEPGCTLVTGSDEDCLKISDLIHKRNPDARIIHAAAGQKFNEYSPGNYLIDHHTETDWNCLFDQLELKGSLPEQVIYLCDLARMPGAEDSSQRLRPLLYMCRNLMTRYQSGTIKLIYAYQWDDSPECCLGQAVGAFLKTAALEYPKLQFVTAGISELDEPACQLLLDEVDQTDREVRYLNHQREVKEYCPLPAGQYDQQPLVIVPGGTYLITGGSGGLGQIIAKDLVSRYQINLVIAGRKTAVKENISQIRENAVTGAIIDYYNCDLSDYGQVETLVQKIIDRFGKITGIFHLAGSIRDQFLVKKEEPQIDEVLSPKISGVLNLQKSISGRQVDFVVTFSSMAAVTGNIGQGDYAYANAFMDAFSLYQAGQNIKWVSISWPYWLSAGMQIMTNQAEQICEAAGLIPLTAEKGLELFYFILTHPASHIIPLYGVSELIEQSMGNKNRNQSVQQRQADERPISVWLTEMFSDLLDIEADQLDPEISFEEYGVDSIVVNKFNSRIEKRFPNVAKTLLFEYDNIAKLSQYLEHENGQARAGGHSDEKQTVRESVTAQENNDIAVIGMGGVYPMAETLDEFWENLKQGKDCIDEIPRQRWDWTDKQQNGSLDCHWGGFLSDIDSFDCQFFKISPREAQLIDPQERLFLQVVWETLQDSGYGGTFADRKGPFDVGVFAGVTTNTLPYLGIARQQDKSIYPNANFWSIPNRVSFLFRFTGPSLTVDTACSSSLTAIHLACQSIHRGECSMAVAGGVNLYLSPAKYLQMSTSGMLSKTGRCNSFGSGGDGFVPGEGAGAILLKPLSQAIKDHDHIYGVIKGSSLNHGGSTNGLTVPSPASQAEVILHACENARIDPSTISYIEAHGTGTELGDPIEIEGLTRVFRQYTRERQFCSVGSLKSNIGHLEAAAGIAGITKVLLQMKHRMLVPSLHSEVLNPNIAFAETPFYIQKESAFWKNKMAPIPRRAGISSFGAGGTNVHIVLEEYERIENTGNVIGDSKSLIILSAYDQNELKNYAARLASSIRMSDEPPSLAEIAYTLQTGRSSLNCRCAFVVDSADVLLEHLDNISREGEQAPEVYHGFVKQSRLRKPVSYPEDQNGDQEHVSPDLQKIAKLWVAGAEISWPALYGAGTPMKISLPFPSLNTKKFPLKQLFGTTEQSNTDIEVKILDTYYKTEQQTIRNDLITTLKKAVAEVLYLESDEIDEDTQFIDLGLDSILGVELVSIINKQLKLSVKATKLYEFTTISEFSDFLAGMIQKTEPPVNEPECRPKTPDIVPVRQAQTLAFKTKAPVSSAGIIEKPKLQKTDDQQVAETGDVAVVGISVRLPGVNDIWEFWKLIEKGGTTITEIPENRWVIEPEESQAESGRQQKRSRHGGFLNDVDKFEPEFFGISPWEAAQMDPQHRIVLQEVWRALENAGYPPESLSQKRCGIYLGAGSINEYNSRYMFNASSLLSARAAFFLNLKGPVVSIDTACSSSLVALHLASQSLLNKETDMMITGGISLYLNSNIYNQLDAAQMISPDGVCRSFDEAANGFVPSEGCVVLILKRYQDAVNDGDYIYAAIKSSAINQDGRTNGITAPSGAAQRELLIDVYRKGNIDPATITYAEAHGTGTSLGDPIEFEALSEAFRTFTDQQNFCALGSVKTNIGHTSAASGAAGVVKVILSMMNKKIPPLLNFKTPNHLIDVDNSPFYINDKLKTWGDGRTPLRACVSSFGFSGTNAHMVLESAEKNFTGQRETENQQPYYLIPLSAKTQQSLAGFCIDFVQWIKQDQADTRLSDISYTLFTGRQHFDVRKALIVKDKQDLIRQLEQLTIGNQQEPSDSYYKSVQFLTMLKEFGTSIMEQVNYNTVKSDAEYHTRLMTLAELYMTGIDLDWEQLFEKGMVRRVPLPMYHFEGKSYWLKDAVKGQPVKESAQAAETRTVLAKEKETKMTSEQALKLLSGIFQEKATGNV</sequence>
<dbReference type="NCBIfam" id="TIGR01681">
    <property type="entry name" value="HAD-SF-IIIC"/>
    <property type="match status" value="1"/>
</dbReference>
<dbReference type="Pfam" id="PF21394">
    <property type="entry name" value="Beta-ketacyl_N"/>
    <property type="match status" value="2"/>
</dbReference>
<evidence type="ECO:0000256" key="4">
    <source>
        <dbReference type="ARBA" id="ARBA00022450"/>
    </source>
</evidence>
<dbReference type="PROSITE" id="PS50075">
    <property type="entry name" value="CARRIER"/>
    <property type="match status" value="4"/>
</dbReference>
<dbReference type="InterPro" id="IPR009081">
    <property type="entry name" value="PP-bd_ACP"/>
</dbReference>
<dbReference type="Pfam" id="PF22621">
    <property type="entry name" value="CurL-like_PKS_C"/>
    <property type="match status" value="1"/>
</dbReference>
<dbReference type="Gene3D" id="3.40.50.150">
    <property type="entry name" value="Vaccinia Virus protein VP39"/>
    <property type="match status" value="1"/>
</dbReference>
<dbReference type="InterPro" id="IPR036412">
    <property type="entry name" value="HAD-like_sf"/>
</dbReference>
<dbReference type="InterPro" id="IPR049551">
    <property type="entry name" value="PKS_DH_C"/>
</dbReference>
<feature type="active site" description="Proton donor; for dehydratase activity" evidence="9">
    <location>
        <position position="1765"/>
    </location>
</feature>
<feature type="domain" description="Carrier" evidence="11">
    <location>
        <begin position="2352"/>
        <end position="2426"/>
    </location>
</feature>
<dbReference type="SMART" id="SM00825">
    <property type="entry name" value="PKS_KS"/>
    <property type="match status" value="5"/>
</dbReference>
<evidence type="ECO:0000259" key="13">
    <source>
        <dbReference type="PROSITE" id="PS52019"/>
    </source>
</evidence>
<feature type="region of interest" description="C-terminal hotdog fold" evidence="9">
    <location>
        <begin position="1707"/>
        <end position="1849"/>
    </location>
</feature>
<evidence type="ECO:0000256" key="8">
    <source>
        <dbReference type="ARBA" id="ARBA00022737"/>
    </source>
</evidence>
<dbReference type="InterPro" id="IPR049552">
    <property type="entry name" value="PKS_DH_N"/>
</dbReference>
<dbReference type="SMART" id="SM00822">
    <property type="entry name" value="PKS_KR"/>
    <property type="match status" value="3"/>
</dbReference>
<feature type="region of interest" description="N-terminal hotdog fold" evidence="9">
    <location>
        <begin position="1573"/>
        <end position="1691"/>
    </location>
</feature>
<dbReference type="InterPro" id="IPR023214">
    <property type="entry name" value="HAD_sf"/>
</dbReference>
<dbReference type="Gene3D" id="3.40.50.1000">
    <property type="entry name" value="HAD superfamily/HAD-like"/>
    <property type="match status" value="1"/>
</dbReference>
<dbReference type="InterPro" id="IPR014031">
    <property type="entry name" value="Ketoacyl_synth_C"/>
</dbReference>
<feature type="domain" description="Carrier" evidence="11">
    <location>
        <begin position="5748"/>
        <end position="5825"/>
    </location>
</feature>
<dbReference type="InterPro" id="IPR006342">
    <property type="entry name" value="FkbM_mtfrase"/>
</dbReference>
<dbReference type="PROSITE" id="PS00012">
    <property type="entry name" value="PHOSPHOPANTETHEINE"/>
    <property type="match status" value="2"/>
</dbReference>
<dbReference type="InterPro" id="IPR057326">
    <property type="entry name" value="KR_dom"/>
</dbReference>
<feature type="region of interest" description="Disordered" evidence="10">
    <location>
        <begin position="5926"/>
        <end position="5945"/>
    </location>
</feature>
<feature type="domain" description="Ketosynthase family 3 (KS3)" evidence="12">
    <location>
        <begin position="971"/>
        <end position="1404"/>
    </location>
</feature>
<feature type="region of interest" description="C-terminal hotdog fold" evidence="9">
    <location>
        <begin position="3179"/>
        <end position="3328"/>
    </location>
</feature>
<evidence type="ECO:0000259" key="11">
    <source>
        <dbReference type="PROSITE" id="PS50075"/>
    </source>
</evidence>
<dbReference type="SUPFAM" id="SSF51735">
    <property type="entry name" value="NAD(P)-binding Rossmann-fold domains"/>
    <property type="match status" value="3"/>
</dbReference>
<dbReference type="InterPro" id="IPR042104">
    <property type="entry name" value="PKS_dehydratase_sf"/>
</dbReference>
<dbReference type="PANTHER" id="PTHR43775:SF37">
    <property type="entry name" value="SI:DKEY-61P9.11"/>
    <property type="match status" value="1"/>
</dbReference>
<feature type="domain" description="Ketosynthase family 3 (KS3)" evidence="12">
    <location>
        <begin position="5883"/>
        <end position="6296"/>
    </location>
</feature>
<evidence type="ECO:0000256" key="2">
    <source>
        <dbReference type="ARBA" id="ARBA00004496"/>
    </source>
</evidence>
<dbReference type="InterPro" id="IPR049900">
    <property type="entry name" value="PKS_mFAS_DH"/>
</dbReference>
<proteinExistence type="predicted"/>
<dbReference type="Pfam" id="PF22336">
    <property type="entry name" value="RhiE-like_linker"/>
    <property type="match status" value="4"/>
</dbReference>
<dbReference type="InterPro" id="IPR010037">
    <property type="entry name" value="FkbH_domain"/>
</dbReference>
<evidence type="ECO:0000259" key="12">
    <source>
        <dbReference type="PROSITE" id="PS52004"/>
    </source>
</evidence>
<dbReference type="InterPro" id="IPR029063">
    <property type="entry name" value="SAM-dependent_MTases_sf"/>
</dbReference>
<keyword evidence="8" id="KW-0677">Repeat</keyword>
<dbReference type="Gene3D" id="3.40.50.720">
    <property type="entry name" value="NAD(P)-binding Rossmann-like Domain"/>
    <property type="match status" value="3"/>
</dbReference>
<feature type="region of interest" description="N-terminal hotdog fold" evidence="9">
    <location>
        <begin position="3029"/>
        <end position="3162"/>
    </location>
</feature>
<feature type="region of interest" description="Disordered" evidence="10">
    <location>
        <begin position="3918"/>
        <end position="3940"/>
    </location>
</feature>
<comment type="pathway">
    <text evidence="3">Antibiotic biosynthesis; bacillaene biosynthesis.</text>
</comment>
<evidence type="ECO:0000313" key="14">
    <source>
        <dbReference type="EMBL" id="MDW2800659.1"/>
    </source>
</evidence>
<dbReference type="InterPro" id="IPR049490">
    <property type="entry name" value="C883_1060-like_KR_N"/>
</dbReference>
<dbReference type="Pfam" id="PF08659">
    <property type="entry name" value="KR"/>
    <property type="match status" value="3"/>
</dbReference>
<feature type="domain" description="Ketosynthase family 3 (KS3)" evidence="12">
    <location>
        <begin position="2466"/>
        <end position="2885"/>
    </location>
</feature>
<dbReference type="PANTHER" id="PTHR43775">
    <property type="entry name" value="FATTY ACID SYNTHASE"/>
    <property type="match status" value="1"/>
</dbReference>
<feature type="domain" description="Ketosynthase family 3 (KS3)" evidence="12">
    <location>
        <begin position="3946"/>
        <end position="4379"/>
    </location>
</feature>
<protein>
    <submittedName>
        <fullName evidence="14">SDR family NAD(P)-dependent oxidoreductase</fullName>
    </submittedName>
</protein>
<dbReference type="CDD" id="cd08953">
    <property type="entry name" value="KR_2_SDR_x"/>
    <property type="match status" value="3"/>
</dbReference>
<dbReference type="SMART" id="SM01294">
    <property type="entry name" value="PKS_PP_betabranch"/>
    <property type="match status" value="3"/>
</dbReference>
<evidence type="ECO:0000313" key="15">
    <source>
        <dbReference type="Proteomes" id="UP001276854"/>
    </source>
</evidence>
<dbReference type="InterPro" id="IPR010033">
    <property type="entry name" value="HAD_SF_ppase_IIIC"/>
</dbReference>
<dbReference type="SMART" id="SM00823">
    <property type="entry name" value="PKS_PP"/>
    <property type="match status" value="4"/>
</dbReference>
<dbReference type="CDD" id="cd00833">
    <property type="entry name" value="PKS"/>
    <property type="match status" value="5"/>
</dbReference>
<feature type="domain" description="PKS/mFAS DH" evidence="13">
    <location>
        <begin position="3029"/>
        <end position="3328"/>
    </location>
</feature>
<dbReference type="InterPro" id="IPR018201">
    <property type="entry name" value="Ketoacyl_synth_AS"/>
</dbReference>
<comment type="subcellular location">
    <subcellularLocation>
        <location evidence="2">Cytoplasm</location>
    </subcellularLocation>
</comment>
<dbReference type="Proteomes" id="UP001276854">
    <property type="component" value="Unassembled WGS sequence"/>
</dbReference>
<comment type="caution">
    <text evidence="14">The sequence shown here is derived from an EMBL/GenBank/DDBJ whole genome shotgun (WGS) entry which is preliminary data.</text>
</comment>
<dbReference type="Pfam" id="PF21089">
    <property type="entry name" value="PKS_DH_N"/>
    <property type="match status" value="2"/>
</dbReference>
<dbReference type="InterPro" id="IPR006162">
    <property type="entry name" value="Ppantetheine_attach_site"/>
</dbReference>
<dbReference type="InterPro" id="IPR050091">
    <property type="entry name" value="PKS_NRPS_Biosynth_Enz"/>
</dbReference>